<protein>
    <submittedName>
        <fullName evidence="2">Nucleoside phosphorylase</fullName>
    </submittedName>
</protein>
<reference evidence="2 3" key="1">
    <citation type="submission" date="2021-02" db="EMBL/GenBank/DDBJ databases">
        <title>Sulfurospirillum tamanensis sp. nov.</title>
        <authorList>
            <person name="Frolova A."/>
            <person name="Merkel A."/>
            <person name="Slobodkin A."/>
        </authorList>
    </citation>
    <scope>NUCLEOTIDE SEQUENCE [LARGE SCALE GENOMIC DNA]</scope>
    <source>
        <strain evidence="2 3">T05b</strain>
    </source>
</reference>
<reference evidence="3" key="2">
    <citation type="submission" date="2021-02" db="EMBL/GenBank/DDBJ databases">
        <title>Sulfurospirillum tamanensis sp. nov.</title>
        <authorList>
            <person name="Merkel A.Y."/>
        </authorList>
    </citation>
    <scope>NUCLEOTIDE SEQUENCE [LARGE SCALE GENOMIC DNA]</scope>
    <source>
        <strain evidence="3">T05b</strain>
    </source>
</reference>
<keyword evidence="3" id="KW-1185">Reference proteome</keyword>
<reference evidence="2 3" key="3">
    <citation type="submission" date="2021-02" db="EMBL/GenBank/DDBJ databases">
        <authorList>
            <person name="Merkel A.Y."/>
        </authorList>
    </citation>
    <scope>NUCLEOTIDE SEQUENCE [LARGE SCALE GENOMIC DNA]</scope>
    <source>
        <strain evidence="2 3">T05b</strain>
    </source>
</reference>
<comment type="caution">
    <text evidence="2">The sequence shown here is derived from an EMBL/GenBank/DDBJ whole genome shotgun (WGS) entry which is preliminary data.</text>
</comment>
<name>A0ABS2WUG0_9BACT</name>
<dbReference type="InterPro" id="IPR000845">
    <property type="entry name" value="Nucleoside_phosphorylase_d"/>
</dbReference>
<sequence>MKIQTLIHTALCAEAKPIAGTFGLTCKSTKPFLFYTDATTVLVVSGVGCEKTRLALACTLARYEPEIMVSVGIAGCTDVSIPVGTLFCTSHAHLPIPFATLSTYDVPVDGKNRPETTLVDMEADAFVQSVPCGVEAYVFKVVSDHLNPVRPTKGQVGDWIGRSIGRWRGYAKH</sequence>
<gene>
    <name evidence="2" type="ORF">JWV37_08525</name>
</gene>
<dbReference type="Proteomes" id="UP000703590">
    <property type="component" value="Unassembled WGS sequence"/>
</dbReference>
<dbReference type="RefSeq" id="WP_205459373.1">
    <property type="nucleotide sequence ID" value="NZ_JAFHKK010000018.1"/>
</dbReference>
<evidence type="ECO:0000313" key="2">
    <source>
        <dbReference type="EMBL" id="MBN2964824.1"/>
    </source>
</evidence>
<evidence type="ECO:0000313" key="3">
    <source>
        <dbReference type="Proteomes" id="UP000703590"/>
    </source>
</evidence>
<dbReference type="Gene3D" id="3.40.50.1580">
    <property type="entry name" value="Nucleoside phosphorylase domain"/>
    <property type="match status" value="2"/>
</dbReference>
<evidence type="ECO:0000259" key="1">
    <source>
        <dbReference type="Pfam" id="PF01048"/>
    </source>
</evidence>
<dbReference type="EMBL" id="JAFHKK010000018">
    <property type="protein sequence ID" value="MBN2964824.1"/>
    <property type="molecule type" value="Genomic_DNA"/>
</dbReference>
<dbReference type="SUPFAM" id="SSF53167">
    <property type="entry name" value="Purine and uridine phosphorylases"/>
    <property type="match status" value="1"/>
</dbReference>
<organism evidence="2 3">
    <name type="scientific">Sulfurospirillum tamanense</name>
    <dbReference type="NCBI Taxonomy" id="2813362"/>
    <lineage>
        <taxon>Bacteria</taxon>
        <taxon>Pseudomonadati</taxon>
        <taxon>Campylobacterota</taxon>
        <taxon>Epsilonproteobacteria</taxon>
        <taxon>Campylobacterales</taxon>
        <taxon>Sulfurospirillaceae</taxon>
        <taxon>Sulfurospirillum</taxon>
    </lineage>
</organism>
<dbReference type="InterPro" id="IPR035994">
    <property type="entry name" value="Nucleoside_phosphorylase_sf"/>
</dbReference>
<proteinExistence type="predicted"/>
<feature type="domain" description="Nucleoside phosphorylase" evidence="1">
    <location>
        <begin position="37"/>
        <end position="92"/>
    </location>
</feature>
<accession>A0ABS2WUG0</accession>
<dbReference type="Pfam" id="PF01048">
    <property type="entry name" value="PNP_UDP_1"/>
    <property type="match status" value="1"/>
</dbReference>